<evidence type="ECO:0000256" key="2">
    <source>
        <dbReference type="ARBA" id="ARBA00022452"/>
    </source>
</evidence>
<dbReference type="AlphaFoldDB" id="A0A023WTK7"/>
<dbReference type="PROSITE" id="PS51257">
    <property type="entry name" value="PROKAR_LIPOPROTEIN"/>
    <property type="match status" value="1"/>
</dbReference>
<dbReference type="Gene3D" id="2.20.200.10">
    <property type="entry name" value="Outer membrane efflux proteins (OEP)"/>
    <property type="match status" value="1"/>
</dbReference>
<dbReference type="PANTHER" id="PTHR30203:SF21">
    <property type="entry name" value="OUTER MEMBRANE COMPONENT OF MULTIDRUG EFFLUX PUMP-RELATED"/>
    <property type="match status" value="1"/>
</dbReference>
<dbReference type="EMBL" id="CP007509">
    <property type="protein sequence ID" value="AHY43025.1"/>
    <property type="molecule type" value="Genomic_DNA"/>
</dbReference>
<dbReference type="Gene3D" id="1.20.1600.10">
    <property type="entry name" value="Outer membrane efflux proteins (OEP)"/>
    <property type="match status" value="1"/>
</dbReference>
<dbReference type="InterPro" id="IPR003423">
    <property type="entry name" value="OMP_efflux"/>
</dbReference>
<dbReference type="KEGG" id="pstu:UIB01_11290"/>
<accession>A0A023WTK7</accession>
<dbReference type="OrthoDB" id="9770517at2"/>
<feature type="signal peptide" evidence="7">
    <location>
        <begin position="1"/>
        <end position="23"/>
    </location>
</feature>
<keyword evidence="2 7" id="KW-1134">Transmembrane beta strand</keyword>
<keyword evidence="3 7" id="KW-0812">Transmembrane</keyword>
<comment type="subcellular location">
    <subcellularLocation>
        <location evidence="7">Cell outer membrane</location>
        <topology evidence="7">Lipid-anchor</topology>
    </subcellularLocation>
</comment>
<reference evidence="8 9" key="1">
    <citation type="submission" date="2014-03" db="EMBL/GenBank/DDBJ databases">
        <title>Complete genome sequence of Pseudomonas stutzeri 19SMN4.</title>
        <authorList>
            <person name="Brunet-Galmes I."/>
            <person name="Nogales B."/>
            <person name="Busquets A."/>
            <person name="Pena A."/>
            <person name="Gomila M."/>
            <person name="Garcia-Valdes E."/>
            <person name="Lalucat J."/>
            <person name="Bennasar A."/>
            <person name="Bosch R."/>
        </authorList>
    </citation>
    <scope>NUCLEOTIDE SEQUENCE [LARGE SCALE GENOMIC DNA]</scope>
    <source>
        <strain evidence="8 9">19SMN4</strain>
    </source>
</reference>
<comment type="similarity">
    <text evidence="1 7">Belongs to the outer membrane factor (OMF) (TC 1.B.17) family.</text>
</comment>
<protein>
    <submittedName>
        <fullName evidence="8">RND transporter</fullName>
    </submittedName>
</protein>
<dbReference type="SUPFAM" id="SSF56954">
    <property type="entry name" value="Outer membrane efflux proteins (OEP)"/>
    <property type="match status" value="1"/>
</dbReference>
<feature type="chain" id="PRO_5001431605" evidence="7">
    <location>
        <begin position="24"/>
        <end position="490"/>
    </location>
</feature>
<evidence type="ECO:0000256" key="4">
    <source>
        <dbReference type="ARBA" id="ARBA00023139"/>
    </source>
</evidence>
<evidence type="ECO:0000313" key="9">
    <source>
        <dbReference type="Proteomes" id="UP000025238"/>
    </source>
</evidence>
<organism evidence="8 9">
    <name type="scientific">Stutzerimonas stutzeri</name>
    <name type="common">Pseudomonas stutzeri</name>
    <dbReference type="NCBI Taxonomy" id="316"/>
    <lineage>
        <taxon>Bacteria</taxon>
        <taxon>Pseudomonadati</taxon>
        <taxon>Pseudomonadota</taxon>
        <taxon>Gammaproteobacteria</taxon>
        <taxon>Pseudomonadales</taxon>
        <taxon>Pseudomonadaceae</taxon>
        <taxon>Stutzerimonas</taxon>
    </lineage>
</organism>
<keyword evidence="7" id="KW-0472">Membrane</keyword>
<dbReference type="PANTHER" id="PTHR30203">
    <property type="entry name" value="OUTER MEMBRANE CATION EFFLUX PROTEIN"/>
    <property type="match status" value="1"/>
</dbReference>
<keyword evidence="4 7" id="KW-0564">Palmitate</keyword>
<proteinExistence type="inferred from homology"/>
<dbReference type="NCBIfam" id="TIGR01845">
    <property type="entry name" value="outer_NodT"/>
    <property type="match status" value="1"/>
</dbReference>
<dbReference type="Pfam" id="PF02321">
    <property type="entry name" value="OEP"/>
    <property type="match status" value="2"/>
</dbReference>
<gene>
    <name evidence="8" type="ORF">UIB01_11290</name>
</gene>
<dbReference type="InterPro" id="IPR010131">
    <property type="entry name" value="MdtP/NodT-like"/>
</dbReference>
<sequence>MSRAVYVLPFALTVLLAACSAVGPDYRVPDQAVALQAAAQKPLDLVGNERVEQAPLPDDWWQLYDDPMLDQLVSEALIGNADVRQAYHNLRRAYEDFQMAHHAQEVVVGGNGSVARGQLSSEALALEEKLPVMNLADVGLSVGYQLDLFGQLHRAAEAAGADADASAALLDKARITAVAGVVRSYMTACHASEELTIAKHSLAIQLRQLDVAERLFEGGRGNEVDVARARAQLEALRAELPPFESKKAAALYQLAALLGRTPGDLPGTVTACSHPPQLRQAIPMGDGTALLKRRPDIRAAERALASATAQIGVATAMMYPQVSLGAAAGYTGMLEHLGNPVTRRWEFGPSISWHFPTQVDRARVRATEAGAAAALARFDGVVLDALRETQTLLTHYAHDLHRDQALGEARDAARAAADHTRRLYQEGRLAYLDSLDAERTLATAEAALAASQAQLSQDQVNLFLALGGGWQGAQEASARVENPSPGVAGQ</sequence>
<dbReference type="GO" id="GO:0009279">
    <property type="term" value="C:cell outer membrane"/>
    <property type="evidence" value="ECO:0007669"/>
    <property type="project" value="UniProtKB-SubCell"/>
</dbReference>
<name>A0A023WTK7_STUST</name>
<evidence type="ECO:0000256" key="7">
    <source>
        <dbReference type="RuleBase" id="RU362097"/>
    </source>
</evidence>
<dbReference type="PATRIC" id="fig|316.97.peg.2260"/>
<dbReference type="Proteomes" id="UP000025238">
    <property type="component" value="Chromosome"/>
</dbReference>
<evidence type="ECO:0000256" key="6">
    <source>
        <dbReference type="ARBA" id="ARBA00023288"/>
    </source>
</evidence>
<keyword evidence="6 7" id="KW-0449">Lipoprotein</keyword>
<dbReference type="GO" id="GO:0015562">
    <property type="term" value="F:efflux transmembrane transporter activity"/>
    <property type="evidence" value="ECO:0007669"/>
    <property type="project" value="InterPro"/>
</dbReference>
<evidence type="ECO:0000256" key="1">
    <source>
        <dbReference type="ARBA" id="ARBA00007613"/>
    </source>
</evidence>
<evidence type="ECO:0000313" key="8">
    <source>
        <dbReference type="EMBL" id="AHY43025.1"/>
    </source>
</evidence>
<keyword evidence="5" id="KW-0998">Cell outer membrane</keyword>
<keyword evidence="7" id="KW-0732">Signal</keyword>
<evidence type="ECO:0000256" key="5">
    <source>
        <dbReference type="ARBA" id="ARBA00023237"/>
    </source>
</evidence>
<evidence type="ECO:0000256" key="3">
    <source>
        <dbReference type="ARBA" id="ARBA00022692"/>
    </source>
</evidence>